<sequence>MSTTTTRNCPTNLQFLKEFLRDRGLPTTGKKSDLEVLARLYGNTPLIHPTTPTSARGKDNPSLNAEIAGATADGVDAEDDEECLTWVEVTPLCCAIPLSQSFNIECITKYLTQITVDLENGEETDDIQIGTRKPVIKGKRMYVSDCISFVEWRKTVTMDVILRANCEPSMPKASEATEMRFPQVTITPSGEVGTCLCSCKASADGRCSHVAALLYLAEDIVLSQMPKMKTACTSQPQTWGKGARRAKNPTPVGTNRCDKS</sequence>
<keyword evidence="5" id="KW-1185">Reference proteome</keyword>
<keyword evidence="1" id="KW-0863">Zinc-finger</keyword>
<dbReference type="Pfam" id="PF02037">
    <property type="entry name" value="SAP"/>
    <property type="match status" value="1"/>
</dbReference>
<evidence type="ECO:0000313" key="4">
    <source>
        <dbReference type="EMBL" id="TRY78669.1"/>
    </source>
</evidence>
<evidence type="ECO:0000256" key="2">
    <source>
        <dbReference type="SAM" id="MobiDB-lite"/>
    </source>
</evidence>
<reference evidence="4 5" key="1">
    <citation type="journal article" date="2018" name="Nat. Ecol. Evol.">
        <title>Genomic signatures of mitonuclear coevolution across populations of Tigriopus californicus.</title>
        <authorList>
            <person name="Barreto F.S."/>
            <person name="Watson E.T."/>
            <person name="Lima T.G."/>
            <person name="Willett C.S."/>
            <person name="Edmands S."/>
            <person name="Li W."/>
            <person name="Burton R.S."/>
        </authorList>
    </citation>
    <scope>NUCLEOTIDE SEQUENCE [LARGE SCALE GENOMIC DNA]</scope>
    <source>
        <strain evidence="4 5">San Diego</strain>
    </source>
</reference>
<evidence type="ECO:0000259" key="3">
    <source>
        <dbReference type="PROSITE" id="PS50966"/>
    </source>
</evidence>
<comment type="caution">
    <text evidence="4">The sequence shown here is derived from an EMBL/GenBank/DDBJ whole genome shotgun (WGS) entry which is preliminary data.</text>
</comment>
<dbReference type="PROSITE" id="PS50966">
    <property type="entry name" value="ZF_SWIM"/>
    <property type="match status" value="1"/>
</dbReference>
<dbReference type="GO" id="GO:0008270">
    <property type="term" value="F:zinc ion binding"/>
    <property type="evidence" value="ECO:0007669"/>
    <property type="project" value="UniProtKB-KW"/>
</dbReference>
<protein>
    <recommendedName>
        <fullName evidence="3">SWIM-type domain-containing protein</fullName>
    </recommendedName>
</protein>
<feature type="domain" description="SWIM-type" evidence="3">
    <location>
        <begin position="182"/>
        <end position="218"/>
    </location>
</feature>
<proteinExistence type="predicted"/>
<dbReference type="InterPro" id="IPR007527">
    <property type="entry name" value="Znf_SWIM"/>
</dbReference>
<dbReference type="AlphaFoldDB" id="A0A553PLW2"/>
<organism evidence="4 5">
    <name type="scientific">Tigriopus californicus</name>
    <name type="common">Marine copepod</name>
    <dbReference type="NCBI Taxonomy" id="6832"/>
    <lineage>
        <taxon>Eukaryota</taxon>
        <taxon>Metazoa</taxon>
        <taxon>Ecdysozoa</taxon>
        <taxon>Arthropoda</taxon>
        <taxon>Crustacea</taxon>
        <taxon>Multicrustacea</taxon>
        <taxon>Hexanauplia</taxon>
        <taxon>Copepoda</taxon>
        <taxon>Harpacticoida</taxon>
        <taxon>Harpacticidae</taxon>
        <taxon>Tigriopus</taxon>
    </lineage>
</organism>
<keyword evidence="1" id="KW-0862">Zinc</keyword>
<dbReference type="STRING" id="6832.A0A553PLW2"/>
<dbReference type="Proteomes" id="UP000318571">
    <property type="component" value="Chromosome 11"/>
</dbReference>
<accession>A0A553PLW2</accession>
<dbReference type="InterPro" id="IPR003034">
    <property type="entry name" value="SAP_dom"/>
</dbReference>
<evidence type="ECO:0000313" key="5">
    <source>
        <dbReference type="Proteomes" id="UP000318571"/>
    </source>
</evidence>
<name>A0A553PLW2_TIGCA</name>
<dbReference type="EMBL" id="VCGU01000003">
    <property type="protein sequence ID" value="TRY78669.1"/>
    <property type="molecule type" value="Genomic_DNA"/>
</dbReference>
<keyword evidence="1" id="KW-0479">Metal-binding</keyword>
<gene>
    <name evidence="4" type="ORF">TCAL_11598</name>
</gene>
<feature type="region of interest" description="Disordered" evidence="2">
    <location>
        <begin position="233"/>
        <end position="260"/>
    </location>
</feature>
<evidence type="ECO:0000256" key="1">
    <source>
        <dbReference type="PROSITE-ProRule" id="PRU00325"/>
    </source>
</evidence>